<dbReference type="Proteomes" id="UP000193206">
    <property type="component" value="Unassembled WGS sequence"/>
</dbReference>
<keyword evidence="4" id="KW-0680">Restriction system</keyword>
<comment type="similarity">
    <text evidence="5 6">Belongs to the class I-like SAM-binding methyltransferase superfamily. C5-methyltransferase family.</text>
</comment>
<dbReference type="PROSITE" id="PS00095">
    <property type="entry name" value="C5_MTASE_2"/>
    <property type="match status" value="1"/>
</dbReference>
<dbReference type="Gene3D" id="3.90.120.10">
    <property type="entry name" value="DNA Methylase, subunit A, domain 2"/>
    <property type="match status" value="1"/>
</dbReference>
<dbReference type="PRINTS" id="PR00105">
    <property type="entry name" value="C5METTRFRASE"/>
</dbReference>
<dbReference type="InterPro" id="IPR029063">
    <property type="entry name" value="SAM-dependent_MTases_sf"/>
</dbReference>
<dbReference type="InterPro" id="IPR050390">
    <property type="entry name" value="C5-Methyltransferase"/>
</dbReference>
<dbReference type="PANTHER" id="PTHR10629">
    <property type="entry name" value="CYTOSINE-SPECIFIC METHYLTRANSFERASE"/>
    <property type="match status" value="1"/>
</dbReference>
<dbReference type="PANTHER" id="PTHR10629:SF52">
    <property type="entry name" value="DNA (CYTOSINE-5)-METHYLTRANSFERASE 1"/>
    <property type="match status" value="1"/>
</dbReference>
<dbReference type="GO" id="GO:0009307">
    <property type="term" value="P:DNA restriction-modification system"/>
    <property type="evidence" value="ECO:0007669"/>
    <property type="project" value="UniProtKB-KW"/>
</dbReference>
<evidence type="ECO:0000256" key="2">
    <source>
        <dbReference type="ARBA" id="ARBA00022679"/>
    </source>
</evidence>
<comment type="catalytic activity">
    <reaction evidence="7">
        <text>a 2'-deoxycytidine in DNA + S-adenosyl-L-methionine = a 5-methyl-2'-deoxycytidine in DNA + S-adenosyl-L-homocysteine + H(+)</text>
        <dbReference type="Rhea" id="RHEA:13681"/>
        <dbReference type="Rhea" id="RHEA-COMP:11369"/>
        <dbReference type="Rhea" id="RHEA-COMP:11370"/>
        <dbReference type="ChEBI" id="CHEBI:15378"/>
        <dbReference type="ChEBI" id="CHEBI:57856"/>
        <dbReference type="ChEBI" id="CHEBI:59789"/>
        <dbReference type="ChEBI" id="CHEBI:85452"/>
        <dbReference type="ChEBI" id="CHEBI:85454"/>
        <dbReference type="EC" id="2.1.1.37"/>
    </reaction>
</comment>
<dbReference type="GO" id="GO:0003886">
    <property type="term" value="F:DNA (cytosine-5-)-methyltransferase activity"/>
    <property type="evidence" value="ECO:0007669"/>
    <property type="project" value="UniProtKB-EC"/>
</dbReference>
<evidence type="ECO:0000256" key="6">
    <source>
        <dbReference type="RuleBase" id="RU000416"/>
    </source>
</evidence>
<comment type="caution">
    <text evidence="8">The sequence shown here is derived from an EMBL/GenBank/DDBJ whole genome shotgun (WGS) entry which is preliminary data.</text>
</comment>
<accession>A0A1X1L7G9</accession>
<dbReference type="EMBL" id="NCVN01000016">
    <property type="protein sequence ID" value="ORP07549.1"/>
    <property type="molecule type" value="Genomic_DNA"/>
</dbReference>
<dbReference type="InterPro" id="IPR001525">
    <property type="entry name" value="C5_MeTfrase"/>
</dbReference>
<dbReference type="NCBIfam" id="TIGR00675">
    <property type="entry name" value="dcm"/>
    <property type="match status" value="1"/>
</dbReference>
<evidence type="ECO:0000256" key="3">
    <source>
        <dbReference type="ARBA" id="ARBA00022691"/>
    </source>
</evidence>
<dbReference type="Pfam" id="PF00145">
    <property type="entry name" value="DNA_methylase"/>
    <property type="match status" value="1"/>
</dbReference>
<keyword evidence="3 5" id="KW-0949">S-adenosyl-L-methionine</keyword>
<dbReference type="SUPFAM" id="SSF53335">
    <property type="entry name" value="S-adenosyl-L-methionine-dependent methyltransferases"/>
    <property type="match status" value="1"/>
</dbReference>
<protein>
    <recommendedName>
        <fullName evidence="7">Cytosine-specific methyltransferase</fullName>
        <ecNumber evidence="7">2.1.1.37</ecNumber>
    </recommendedName>
</protein>
<proteinExistence type="inferred from homology"/>
<keyword evidence="2 5" id="KW-0808">Transferase</keyword>
<dbReference type="EC" id="2.1.1.37" evidence="7"/>
<name>A0A1X1L7G9_STRMT</name>
<dbReference type="Gene3D" id="3.40.50.150">
    <property type="entry name" value="Vaccinia Virus protein VP39"/>
    <property type="match status" value="1"/>
</dbReference>
<evidence type="ECO:0000313" key="9">
    <source>
        <dbReference type="Proteomes" id="UP000193206"/>
    </source>
</evidence>
<feature type="active site" evidence="5">
    <location>
        <position position="96"/>
    </location>
</feature>
<reference evidence="8 9" key="1">
    <citation type="journal article" date="2016" name="Eur. J. Clin. Microbiol. Infect. Dis.">
        <title>Whole genome sequencing as a tool for phylogenetic analysis of clinical strains of Mitis group streptococci.</title>
        <authorList>
            <person name="Rasmussen L.H."/>
            <person name="Dargis R."/>
            <person name="Hojholt K."/>
            <person name="Christensen J.J."/>
            <person name="Skovgaard O."/>
            <person name="Justesen U.S."/>
            <person name="Rosenvinge F.S."/>
            <person name="Moser C."/>
            <person name="Lukjancenko O."/>
            <person name="Rasmussen S."/>
            <person name="Nielsen X.C."/>
        </authorList>
    </citation>
    <scope>NUCLEOTIDE SEQUENCE [LARGE SCALE GENOMIC DNA]</scope>
    <source>
        <strain evidence="8 9">B_009152_10</strain>
    </source>
</reference>
<dbReference type="PROSITE" id="PS51679">
    <property type="entry name" value="SAM_MT_C5"/>
    <property type="match status" value="1"/>
</dbReference>
<dbReference type="AlphaFoldDB" id="A0A1X1L7G9"/>
<evidence type="ECO:0000313" key="8">
    <source>
        <dbReference type="EMBL" id="ORP07549.1"/>
    </source>
</evidence>
<dbReference type="GO" id="GO:0032259">
    <property type="term" value="P:methylation"/>
    <property type="evidence" value="ECO:0007669"/>
    <property type="project" value="UniProtKB-KW"/>
</dbReference>
<gene>
    <name evidence="8" type="ORF">B7692_04270</name>
</gene>
<dbReference type="PROSITE" id="PS00094">
    <property type="entry name" value="C5_MTASE_1"/>
    <property type="match status" value="1"/>
</dbReference>
<dbReference type="RefSeq" id="WP_084930002.1">
    <property type="nucleotide sequence ID" value="NZ_NCVN01000016.1"/>
</dbReference>
<evidence type="ECO:0000256" key="7">
    <source>
        <dbReference type="RuleBase" id="RU000417"/>
    </source>
</evidence>
<sequence length="516" mass="58795">MPYAIDLFCGAGGFSEGIIQAGFDIIFSSDKSTMVKETYTNRHQQLGLIDGVDTHFELADIKELTSDKIFQSINSLKYGNIFEKGTVDVIFGGPPCQGFSRLGKRDSKDPRNMLFHEYLRIIKDIMPRYVVMENVTGILDMQMLDFPSVLDNRVYKGQNLVQSILRSELDELGYTLLDVQVLNAANFGIPQQRNRVVFLAYRNDVAPIKYPESDNDIPNVTVYDALGNLYDGEFSYETNYSIQSRLGRTPNTDGQPIAADNPLNMEMSKHDDIVTQRFSLYQQGENRAKAVNRIQLEKVELKRDYPNLFIDSLFQLNGKANQPIILKQLKNQDLLQESFKSEKWLQFTNRQLGLLSMNDKNDSTKKNILKSLALRLKSSFEEAELFWNEIKNHLNLEITENKFLKMLKDGDSTPAATEAIFTKKSIRVRLNQDTVSPTMVTLPDDYIHPFFNRVLTVREMARLQSFDDSFEFLGKRTTGGDKRAKETPQFTQVGNAVPPLLAKAIAEQVMIAINQQ</sequence>
<evidence type="ECO:0000256" key="1">
    <source>
        <dbReference type="ARBA" id="ARBA00022603"/>
    </source>
</evidence>
<organism evidence="8 9">
    <name type="scientific">Streptococcus mitis</name>
    <dbReference type="NCBI Taxonomy" id="28037"/>
    <lineage>
        <taxon>Bacteria</taxon>
        <taxon>Bacillati</taxon>
        <taxon>Bacillota</taxon>
        <taxon>Bacilli</taxon>
        <taxon>Lactobacillales</taxon>
        <taxon>Streptococcaceae</taxon>
        <taxon>Streptococcus</taxon>
        <taxon>Streptococcus mitis group</taxon>
    </lineage>
</organism>
<dbReference type="InterPro" id="IPR018117">
    <property type="entry name" value="C5_DNA_meth_AS"/>
</dbReference>
<dbReference type="InterPro" id="IPR031303">
    <property type="entry name" value="C5_meth_CS"/>
</dbReference>
<keyword evidence="1 5" id="KW-0489">Methyltransferase</keyword>
<evidence type="ECO:0000256" key="5">
    <source>
        <dbReference type="PROSITE-ProRule" id="PRU01016"/>
    </source>
</evidence>
<evidence type="ECO:0000256" key="4">
    <source>
        <dbReference type="ARBA" id="ARBA00022747"/>
    </source>
</evidence>